<reference evidence="1" key="1">
    <citation type="submission" date="2022-03" db="EMBL/GenBank/DDBJ databases">
        <authorList>
            <person name="Tunstrom K."/>
        </authorList>
    </citation>
    <scope>NUCLEOTIDE SEQUENCE</scope>
</reference>
<comment type="caution">
    <text evidence="1">The sequence shown here is derived from an EMBL/GenBank/DDBJ whole genome shotgun (WGS) entry which is preliminary data.</text>
</comment>
<gene>
    <name evidence="1" type="ORF">EEDITHA_LOCUS15650</name>
</gene>
<evidence type="ECO:0000313" key="1">
    <source>
        <dbReference type="EMBL" id="CAH2100834.1"/>
    </source>
</evidence>
<proteinExistence type="predicted"/>
<dbReference type="PANTHER" id="PTHR10773:SF19">
    <property type="match status" value="1"/>
</dbReference>
<name>A0AAU9UMG5_EUPED</name>
<evidence type="ECO:0000313" key="2">
    <source>
        <dbReference type="Proteomes" id="UP001153954"/>
    </source>
</evidence>
<organism evidence="1 2">
    <name type="scientific">Euphydryas editha</name>
    <name type="common">Edith's checkerspot</name>
    <dbReference type="NCBI Taxonomy" id="104508"/>
    <lineage>
        <taxon>Eukaryota</taxon>
        <taxon>Metazoa</taxon>
        <taxon>Ecdysozoa</taxon>
        <taxon>Arthropoda</taxon>
        <taxon>Hexapoda</taxon>
        <taxon>Insecta</taxon>
        <taxon>Pterygota</taxon>
        <taxon>Neoptera</taxon>
        <taxon>Endopterygota</taxon>
        <taxon>Lepidoptera</taxon>
        <taxon>Glossata</taxon>
        <taxon>Ditrysia</taxon>
        <taxon>Papilionoidea</taxon>
        <taxon>Nymphalidae</taxon>
        <taxon>Nymphalinae</taxon>
        <taxon>Euphydryas</taxon>
    </lineage>
</organism>
<accession>A0AAU9UMG5</accession>
<dbReference type="AlphaFoldDB" id="A0AAU9UMG5"/>
<dbReference type="Proteomes" id="UP001153954">
    <property type="component" value="Unassembled WGS sequence"/>
</dbReference>
<keyword evidence="2" id="KW-1185">Reference proteome</keyword>
<dbReference type="EMBL" id="CAKOGL010000023">
    <property type="protein sequence ID" value="CAH2100834.1"/>
    <property type="molecule type" value="Genomic_DNA"/>
</dbReference>
<dbReference type="PANTHER" id="PTHR10773">
    <property type="entry name" value="DNA-DIRECTED RNA POLYMERASES I, II, AND III SUBUNIT RPABC2"/>
    <property type="match status" value="1"/>
</dbReference>
<sequence length="394" mass="45390">MFLIQIRSTLISNTRNFYLALKEVSKVWLHLITDEDVKQSSIQIPENIVPLSGIMTVHQVFTDEAGVLKYKNNVPSHQGILSFSLCDLQQCLATPYLNTSVEFNKRKLWTFNFTVRNRNTGKTSCFMWHEAIAQRGADEIASSQKSCFFCVNRDPGAGLLRPGTTQACVAPSPHCSRSGGSPKLSPSLRRRASIYQSNRALTTSDTCPGQTRNNTLPVVYNYILTQKVGLKNIDHKFLDSGHTHLEFDADHASIEHAKKKYNRRISIPNDWYMLVRMVSSKFTVIELSRDDIFAFSSILKQSLIKKTKDQKNDPFLWRNIFWIRVEKEHPWFFSFKYSLRVEDEFKICDMKRKARASRNNQPVMDIRKAYNQPLLISKAKHKDIFTTVHCSDIQ</sequence>
<protein>
    <submittedName>
        <fullName evidence="1">Uncharacterized protein</fullName>
    </submittedName>
</protein>